<dbReference type="RefSeq" id="WP_191594467.1">
    <property type="nucleotide sequence ID" value="NZ_JACYFC010000002.1"/>
</dbReference>
<reference evidence="1 2" key="1">
    <citation type="submission" date="2020-09" db="EMBL/GenBank/DDBJ databases">
        <title>Marinomonas sp. nov., isolated from the cysticercosis algae of Qingdao, China.</title>
        <authorList>
            <person name="Sun X."/>
        </authorList>
    </citation>
    <scope>NUCLEOTIDE SEQUENCE [LARGE SCALE GENOMIC DNA]</scope>
    <source>
        <strain evidence="1 2">SM2066</strain>
    </source>
</reference>
<evidence type="ECO:0008006" key="3">
    <source>
        <dbReference type="Google" id="ProtNLM"/>
    </source>
</evidence>
<evidence type="ECO:0000313" key="1">
    <source>
        <dbReference type="EMBL" id="MBD5771120.1"/>
    </source>
</evidence>
<dbReference type="Gene3D" id="3.40.50.12580">
    <property type="match status" value="1"/>
</dbReference>
<accession>A0ABR8NYJ3</accession>
<gene>
    <name evidence="1" type="ORF">IF202_08640</name>
</gene>
<dbReference type="InterPro" id="IPR043148">
    <property type="entry name" value="TagF_C"/>
</dbReference>
<keyword evidence="2" id="KW-1185">Reference proteome</keyword>
<proteinExistence type="predicted"/>
<comment type="caution">
    <text evidence="1">The sequence shown here is derived from an EMBL/GenBank/DDBJ whole genome shotgun (WGS) entry which is preliminary data.</text>
</comment>
<dbReference type="SUPFAM" id="SSF53756">
    <property type="entry name" value="UDP-Glycosyltransferase/glycogen phosphorylase"/>
    <property type="match status" value="1"/>
</dbReference>
<sequence length="476" mass="55640">MDLSLFIKKIIDLEKAINISEIKCFDFNPWPYIRLKILEKNNSVDKSSSEKIKLNTMTKFKIFLRSFLIYRKKPVRNEHADVIYFTRLSESEDLIDGINFNRYADSFKYFFSSDYKIKVLELSDIDWVGSKKYTNLNITYLDFIIKLTKIKFNIFARFKNFNKTEDLDFNKAIEEKFGFKISLNSELIYLNMLSKVFMKILKCYKPKIVVLTVFYRLEAMAMCLACERLGIKTIDYQHGAQNDYHPMYTHWENIPQKGYELIPDIFWMWGGIPKKRIESWAMKSKKHTAIVGGNLWMTYLSQQKSTVENIGMFYKKNQTHILISLQGDAYFPSFLLGAIANSSSDVVWHFRDHPRLAISKELRTSIAQYENTEIEFTSQAPLYELLKLTDVHLTGYSTVAFEAQSFYVPTIFMHVNSLNGYKSLMNKNGLYYIENESDLMCVLGRLINESPYITPDYIVSDLAISRTSLSSILDCI</sequence>
<evidence type="ECO:0000313" key="2">
    <source>
        <dbReference type="Proteomes" id="UP000604161"/>
    </source>
</evidence>
<dbReference type="EMBL" id="JACYFC010000002">
    <property type="protein sequence ID" value="MBD5771120.1"/>
    <property type="molecule type" value="Genomic_DNA"/>
</dbReference>
<name>A0ABR8NYJ3_9GAMM</name>
<organism evidence="1 2">
    <name type="scientific">Marinomonas colpomeniae</name>
    <dbReference type="NCBI Taxonomy" id="2774408"/>
    <lineage>
        <taxon>Bacteria</taxon>
        <taxon>Pseudomonadati</taxon>
        <taxon>Pseudomonadota</taxon>
        <taxon>Gammaproteobacteria</taxon>
        <taxon>Oceanospirillales</taxon>
        <taxon>Oceanospirillaceae</taxon>
        <taxon>Marinomonas</taxon>
    </lineage>
</organism>
<protein>
    <recommendedName>
        <fullName evidence="3">Capsular polysaccharide biosynthesis protein</fullName>
    </recommendedName>
</protein>
<dbReference type="Proteomes" id="UP000604161">
    <property type="component" value="Unassembled WGS sequence"/>
</dbReference>